<evidence type="ECO:0000313" key="2">
    <source>
        <dbReference type="Proteomes" id="UP001595420"/>
    </source>
</evidence>
<proteinExistence type="predicted"/>
<keyword evidence="2" id="KW-1185">Reference proteome</keyword>
<organism evidence="1 2">
    <name type="scientific">Falsiroseomonas tokyonensis</name>
    <dbReference type="NCBI Taxonomy" id="430521"/>
    <lineage>
        <taxon>Bacteria</taxon>
        <taxon>Pseudomonadati</taxon>
        <taxon>Pseudomonadota</taxon>
        <taxon>Alphaproteobacteria</taxon>
        <taxon>Acetobacterales</taxon>
        <taxon>Roseomonadaceae</taxon>
        <taxon>Falsiroseomonas</taxon>
    </lineage>
</organism>
<protein>
    <submittedName>
        <fullName evidence="1">Uncharacterized protein</fullName>
    </submittedName>
</protein>
<dbReference type="Proteomes" id="UP001595420">
    <property type="component" value="Unassembled WGS sequence"/>
</dbReference>
<name>A0ABV7BUI4_9PROT</name>
<sequence length="503" mass="52546">MVGPVEDDVQLGLDAIAPMPGGRALALGWVRAPEVQGAALVVQAAGPCPIEHATFHPRPDLAAAQDSPPAHGFALLLAGLPAEGRLVLQAGDRRAEQPLQAEGDLAALLAARPMQAGFALLQDCAASPTLHPLLAQGPRPFGLLADWIARLIPARGKVVEDAPGLEEAETLTSLAGEVMVVVRGSAAFAREALLEAVPLGLLPDATTGRTEAVALPLLDWQAVALPQALIGYGRIDPAWLDRLAVLDLVLQVQPWGEEAHWLRCRPRAATVPDLLDAVCRTTPFAEPSEAAGAAALAQLRLLLARREAAFGPLLTLLAAQRPAPDAGGHLPRLGLILAADDPVAARLFQVTATEFEGRCDRLLVMGDAAEAVAEAFARRGRLPVLVGAEAVQALREAAGRAGVLAVEAPRFAEAVARGRPAEAFSQPLGPADLARLLALHGAAGCEAALSDTLARLLRLQRLRAGEPAFLPVQRGWSSPHAAELVNAHLARLWTSGQAEMAHG</sequence>
<evidence type="ECO:0000313" key="1">
    <source>
        <dbReference type="EMBL" id="MFC3000168.1"/>
    </source>
</evidence>
<accession>A0ABV7BUI4</accession>
<gene>
    <name evidence="1" type="ORF">ACFOD3_09705</name>
</gene>
<dbReference type="RefSeq" id="WP_216836214.1">
    <property type="nucleotide sequence ID" value="NZ_JAFNJS010000002.1"/>
</dbReference>
<dbReference type="EMBL" id="JBHRSB010000002">
    <property type="protein sequence ID" value="MFC3000168.1"/>
    <property type="molecule type" value="Genomic_DNA"/>
</dbReference>
<reference evidence="2" key="1">
    <citation type="journal article" date="2019" name="Int. J. Syst. Evol. Microbiol.">
        <title>The Global Catalogue of Microorganisms (GCM) 10K type strain sequencing project: providing services to taxonomists for standard genome sequencing and annotation.</title>
        <authorList>
            <consortium name="The Broad Institute Genomics Platform"/>
            <consortium name="The Broad Institute Genome Sequencing Center for Infectious Disease"/>
            <person name="Wu L."/>
            <person name="Ma J."/>
        </authorList>
    </citation>
    <scope>NUCLEOTIDE SEQUENCE [LARGE SCALE GENOMIC DNA]</scope>
    <source>
        <strain evidence="2">CGMCC 1.16855</strain>
    </source>
</reference>
<comment type="caution">
    <text evidence="1">The sequence shown here is derived from an EMBL/GenBank/DDBJ whole genome shotgun (WGS) entry which is preliminary data.</text>
</comment>